<dbReference type="Proteomes" id="UP001201980">
    <property type="component" value="Unassembled WGS sequence"/>
</dbReference>
<accession>A0AAD5WPJ9</accession>
<dbReference type="InterPro" id="IPR036047">
    <property type="entry name" value="F-box-like_dom_sf"/>
</dbReference>
<evidence type="ECO:0000313" key="1">
    <source>
        <dbReference type="EMBL" id="KAJ2897767.1"/>
    </source>
</evidence>
<evidence type="ECO:0008006" key="3">
    <source>
        <dbReference type="Google" id="ProtNLM"/>
    </source>
</evidence>
<gene>
    <name evidence="1" type="ORF">MKZ38_004390</name>
</gene>
<protein>
    <recommendedName>
        <fullName evidence="3">F-box domain-containing protein</fullName>
    </recommendedName>
</protein>
<sequence length="405" mass="45510">MTGILELPLEVSLVIVTQLPGSGIKALRATCRQLYRVASPLLFPVLYLSCHQLDLDVFRLVANNQLIVGGVRELIIDDTTLAPSLAAWRVCQAVASHEHHWLNRRRPYITNRTADEDFSRGAQSRASSSPTAWGWPMERTIDNLFGLDWLDDELQRQIGEGGLPDAVKLRRGGHGRVGEGDRSIRSVARPARAVLVALEVLADPNVRSQLTEFRLDASHNILNKMYQPGIPIGLFNDWSPLPARLVAGFGAATNLTKFYIAISNERKHWDGQSAIPDVVTYKRLRLVGFSCGDIAPAKLKSFLQRHGATLEEMRVEYCNIDSESEEGQTWEGVVRDVTNLQYEGTTKLRKVLLSSVYGFKPWTGCGRNNTKSITDRDEATWTVIIDRREETHTWTYSVDRGWEVM</sequence>
<dbReference type="EMBL" id="JAKWBI020000258">
    <property type="protein sequence ID" value="KAJ2897767.1"/>
    <property type="molecule type" value="Genomic_DNA"/>
</dbReference>
<dbReference type="SUPFAM" id="SSF81383">
    <property type="entry name" value="F-box domain"/>
    <property type="match status" value="1"/>
</dbReference>
<reference evidence="1" key="1">
    <citation type="submission" date="2022-07" db="EMBL/GenBank/DDBJ databases">
        <title>Draft genome sequence of Zalerion maritima ATCC 34329, a (micro)plastics degrading marine fungus.</title>
        <authorList>
            <person name="Paco A."/>
            <person name="Goncalves M.F.M."/>
            <person name="Rocha-Santos T.A.P."/>
            <person name="Alves A."/>
        </authorList>
    </citation>
    <scope>NUCLEOTIDE SEQUENCE</scope>
    <source>
        <strain evidence="1">ATCC 34329</strain>
    </source>
</reference>
<proteinExistence type="predicted"/>
<dbReference type="AlphaFoldDB" id="A0AAD5WPJ9"/>
<organism evidence="1 2">
    <name type="scientific">Zalerion maritima</name>
    <dbReference type="NCBI Taxonomy" id="339359"/>
    <lineage>
        <taxon>Eukaryota</taxon>
        <taxon>Fungi</taxon>
        <taxon>Dikarya</taxon>
        <taxon>Ascomycota</taxon>
        <taxon>Pezizomycotina</taxon>
        <taxon>Sordariomycetes</taxon>
        <taxon>Lulworthiomycetidae</taxon>
        <taxon>Lulworthiales</taxon>
        <taxon>Lulworthiaceae</taxon>
        <taxon>Zalerion</taxon>
    </lineage>
</organism>
<evidence type="ECO:0000313" key="2">
    <source>
        <dbReference type="Proteomes" id="UP001201980"/>
    </source>
</evidence>
<name>A0AAD5WPJ9_9PEZI</name>
<keyword evidence="2" id="KW-1185">Reference proteome</keyword>
<comment type="caution">
    <text evidence="1">The sequence shown here is derived from an EMBL/GenBank/DDBJ whole genome shotgun (WGS) entry which is preliminary data.</text>
</comment>